<accession>A0A7S3CYX2</accession>
<keyword evidence="6" id="KW-0808">Transferase</keyword>
<comment type="similarity">
    <text evidence="4">Belongs to the HRD1 family.</text>
</comment>
<dbReference type="InterPro" id="IPR011016">
    <property type="entry name" value="Znf_RING-CH"/>
</dbReference>
<dbReference type="EMBL" id="HBIB01005842">
    <property type="protein sequence ID" value="CAE0241380.1"/>
    <property type="molecule type" value="Transcribed_RNA"/>
</dbReference>
<evidence type="ECO:0000256" key="1">
    <source>
        <dbReference type="ARBA" id="ARBA00000900"/>
    </source>
</evidence>
<feature type="region of interest" description="Disordered" evidence="16">
    <location>
        <begin position="374"/>
        <end position="555"/>
    </location>
</feature>
<evidence type="ECO:0000256" key="13">
    <source>
        <dbReference type="ARBA" id="ARBA00022989"/>
    </source>
</evidence>
<reference evidence="19" key="1">
    <citation type="submission" date="2021-01" db="EMBL/GenBank/DDBJ databases">
        <authorList>
            <person name="Corre E."/>
            <person name="Pelletier E."/>
            <person name="Niang G."/>
            <person name="Scheremetjew M."/>
            <person name="Finn R."/>
            <person name="Kale V."/>
            <person name="Holt S."/>
            <person name="Cochrane G."/>
            <person name="Meng A."/>
            <person name="Brown T."/>
            <person name="Cohen L."/>
        </authorList>
    </citation>
    <scope>NUCLEOTIDE SEQUENCE</scope>
    <source>
        <strain evidence="19">NIES-2562</strain>
    </source>
</reference>
<evidence type="ECO:0000256" key="7">
    <source>
        <dbReference type="ARBA" id="ARBA00022692"/>
    </source>
</evidence>
<feature type="compositionally biased region" description="Low complexity" evidence="16">
    <location>
        <begin position="470"/>
        <end position="490"/>
    </location>
</feature>
<comment type="subcellular location">
    <subcellularLocation>
        <location evidence="2">Endoplasmic reticulum membrane</location>
        <topology evidence="2">Multi-pass membrane protein</topology>
    </subcellularLocation>
</comment>
<dbReference type="GO" id="GO:0043161">
    <property type="term" value="P:proteasome-mediated ubiquitin-dependent protein catabolic process"/>
    <property type="evidence" value="ECO:0007669"/>
    <property type="project" value="TreeGrafter"/>
</dbReference>
<dbReference type="SMART" id="SM00184">
    <property type="entry name" value="RING"/>
    <property type="match status" value="1"/>
</dbReference>
<feature type="transmembrane region" description="Helical" evidence="17">
    <location>
        <begin position="45"/>
        <end position="66"/>
    </location>
</feature>
<evidence type="ECO:0000256" key="17">
    <source>
        <dbReference type="SAM" id="Phobius"/>
    </source>
</evidence>
<evidence type="ECO:0000259" key="18">
    <source>
        <dbReference type="PROSITE" id="PS50089"/>
    </source>
</evidence>
<keyword evidence="14 17" id="KW-0472">Membrane</keyword>
<keyword evidence="10" id="KW-0833">Ubl conjugation pathway</keyword>
<evidence type="ECO:0000256" key="9">
    <source>
        <dbReference type="ARBA" id="ARBA00022771"/>
    </source>
</evidence>
<feature type="compositionally biased region" description="Basic and acidic residues" evidence="16">
    <location>
        <begin position="508"/>
        <end position="524"/>
    </location>
</feature>
<dbReference type="InterPro" id="IPR058051">
    <property type="entry name" value="Znf_RING_synoviolin"/>
</dbReference>
<dbReference type="InterPro" id="IPR050731">
    <property type="entry name" value="HRD1_E3_ubiq-ligases"/>
</dbReference>
<dbReference type="InterPro" id="IPR001841">
    <property type="entry name" value="Znf_RING"/>
</dbReference>
<dbReference type="AlphaFoldDB" id="A0A7S3CYX2"/>
<keyword evidence="13 17" id="KW-1133">Transmembrane helix</keyword>
<dbReference type="PROSITE" id="PS50089">
    <property type="entry name" value="ZF_RING_2"/>
    <property type="match status" value="1"/>
</dbReference>
<dbReference type="InterPro" id="IPR057992">
    <property type="entry name" value="TPR_SYVN1_N"/>
</dbReference>
<feature type="transmembrane region" description="Helical" evidence="17">
    <location>
        <begin position="102"/>
        <end position="121"/>
    </location>
</feature>
<dbReference type="Gene3D" id="3.30.40.10">
    <property type="entry name" value="Zinc/RING finger domain, C3HC4 (zinc finger)"/>
    <property type="match status" value="1"/>
</dbReference>
<evidence type="ECO:0000256" key="2">
    <source>
        <dbReference type="ARBA" id="ARBA00004477"/>
    </source>
</evidence>
<proteinExistence type="inferred from homology"/>
<comment type="pathway">
    <text evidence="3">Protein modification; protein ubiquitination.</text>
</comment>
<dbReference type="CDD" id="cd16479">
    <property type="entry name" value="RING-H2_synoviolin"/>
    <property type="match status" value="1"/>
</dbReference>
<evidence type="ECO:0000256" key="15">
    <source>
        <dbReference type="PROSITE-ProRule" id="PRU00175"/>
    </source>
</evidence>
<organism evidence="19">
    <name type="scientific">Palpitomonas bilix</name>
    <dbReference type="NCBI Taxonomy" id="652834"/>
    <lineage>
        <taxon>Eukaryota</taxon>
        <taxon>Eukaryota incertae sedis</taxon>
    </lineage>
</organism>
<comment type="catalytic activity">
    <reaction evidence="1">
        <text>S-ubiquitinyl-[E2 ubiquitin-conjugating enzyme]-L-cysteine + [acceptor protein]-L-lysine = [E2 ubiquitin-conjugating enzyme]-L-cysteine + N(6)-ubiquitinyl-[acceptor protein]-L-lysine.</text>
        <dbReference type="EC" id="2.3.2.27"/>
    </reaction>
</comment>
<dbReference type="Pfam" id="PF25563">
    <property type="entry name" value="TPR_SYVN1_N"/>
    <property type="match status" value="1"/>
</dbReference>
<feature type="compositionally biased region" description="Gly residues" evidence="16">
    <location>
        <begin position="418"/>
        <end position="428"/>
    </location>
</feature>
<evidence type="ECO:0000256" key="14">
    <source>
        <dbReference type="ARBA" id="ARBA00023136"/>
    </source>
</evidence>
<evidence type="ECO:0000256" key="16">
    <source>
        <dbReference type="SAM" id="MobiDB-lite"/>
    </source>
</evidence>
<dbReference type="PANTHER" id="PTHR22763">
    <property type="entry name" value="RING ZINC FINGER PROTEIN"/>
    <property type="match status" value="1"/>
</dbReference>
<dbReference type="GO" id="GO:0061630">
    <property type="term" value="F:ubiquitin protein ligase activity"/>
    <property type="evidence" value="ECO:0007669"/>
    <property type="project" value="UniProtKB-EC"/>
</dbReference>
<keyword evidence="11" id="KW-0256">Endoplasmic reticulum</keyword>
<dbReference type="EC" id="2.3.2.27" evidence="5"/>
<evidence type="ECO:0000313" key="19">
    <source>
        <dbReference type="EMBL" id="CAE0241380.1"/>
    </source>
</evidence>
<protein>
    <recommendedName>
        <fullName evidence="5">RING-type E3 ubiquitin transferase</fullName>
        <ecNumber evidence="5">2.3.2.27</ecNumber>
    </recommendedName>
</protein>
<feature type="compositionally biased region" description="Basic and acidic residues" evidence="16">
    <location>
        <begin position="429"/>
        <end position="439"/>
    </location>
</feature>
<evidence type="ECO:0000256" key="3">
    <source>
        <dbReference type="ARBA" id="ARBA00004906"/>
    </source>
</evidence>
<keyword evidence="12" id="KW-0862">Zinc</keyword>
<dbReference type="Pfam" id="PF13639">
    <property type="entry name" value="zf-RING_2"/>
    <property type="match status" value="1"/>
</dbReference>
<feature type="compositionally biased region" description="Low complexity" evidence="16">
    <location>
        <begin position="528"/>
        <end position="541"/>
    </location>
</feature>
<evidence type="ECO:0000256" key="8">
    <source>
        <dbReference type="ARBA" id="ARBA00022723"/>
    </source>
</evidence>
<dbReference type="SMART" id="SM00744">
    <property type="entry name" value="RINGv"/>
    <property type="match status" value="1"/>
</dbReference>
<dbReference type="GO" id="GO:0005789">
    <property type="term" value="C:endoplasmic reticulum membrane"/>
    <property type="evidence" value="ECO:0007669"/>
    <property type="project" value="UniProtKB-SubCell"/>
</dbReference>
<feature type="transmembrane region" description="Helical" evidence="17">
    <location>
        <begin position="142"/>
        <end position="164"/>
    </location>
</feature>
<feature type="compositionally biased region" description="Basic and acidic residues" evidence="16">
    <location>
        <begin position="455"/>
        <end position="465"/>
    </location>
</feature>
<name>A0A7S3CYX2_9EUKA</name>
<feature type="transmembrane region" description="Helical" evidence="17">
    <location>
        <begin position="245"/>
        <end position="270"/>
    </location>
</feature>
<feature type="transmembrane region" description="Helical" evidence="17">
    <location>
        <begin position="7"/>
        <end position="25"/>
    </location>
</feature>
<dbReference type="GO" id="GO:0008270">
    <property type="term" value="F:zinc ion binding"/>
    <property type="evidence" value="ECO:0007669"/>
    <property type="project" value="UniProtKB-KW"/>
</dbReference>
<keyword evidence="8" id="KW-0479">Metal-binding</keyword>
<feature type="transmembrane region" description="Helical" evidence="17">
    <location>
        <begin position="170"/>
        <end position="195"/>
    </location>
</feature>
<dbReference type="InterPro" id="IPR013083">
    <property type="entry name" value="Znf_RING/FYVE/PHD"/>
</dbReference>
<dbReference type="PANTHER" id="PTHR22763:SF184">
    <property type="entry name" value="E3 UBIQUITIN-PROTEIN LIGASE SYNOVIOLIN"/>
    <property type="match status" value="1"/>
</dbReference>
<dbReference type="GO" id="GO:0036503">
    <property type="term" value="P:ERAD pathway"/>
    <property type="evidence" value="ECO:0007669"/>
    <property type="project" value="TreeGrafter"/>
</dbReference>
<feature type="domain" description="RING-type" evidence="18">
    <location>
        <begin position="328"/>
        <end position="366"/>
    </location>
</feature>
<keyword evidence="9 15" id="KW-0863">Zinc-finger</keyword>
<evidence type="ECO:0000256" key="5">
    <source>
        <dbReference type="ARBA" id="ARBA00012483"/>
    </source>
</evidence>
<dbReference type="SUPFAM" id="SSF57850">
    <property type="entry name" value="RING/U-box"/>
    <property type="match status" value="1"/>
</dbReference>
<evidence type="ECO:0000256" key="12">
    <source>
        <dbReference type="ARBA" id="ARBA00022833"/>
    </source>
</evidence>
<evidence type="ECO:0000256" key="4">
    <source>
        <dbReference type="ARBA" id="ARBA00010089"/>
    </source>
</evidence>
<sequence length="633" mass="71548">MVSNLNAYIAVSFVAGLATFAYAMSTERHFYTTAVFLLNSASTAVVMYNMLAACAVGFGVVMKSLFIGKLNPLEVETLWEKAWFALTESLLALTIFRDDLSFTFMFTFGCLLFLKVFHWMAMMRVDQMERTATTSIWAHTRLLVLMFSLFSLDYTVAMLMAGIVRDNGASSYVLFAFEFGILNISMLGVIFKYYLHIAEMRHSARMRRLRAQRRERERRDGGQAEAEAEVDEDDGRIIQWEEKGYYTFVVDIFTTFTTMVMYLVFFWFVFSTFGLPIHIIRDVYVVVRNFVVRLRGFIRYRRILRDMEGRFRTLSRADIEEMEGDVLCIVCRDEMDRAVQLPCGHYFHSHCLRSWLERQQSCPLCRTEVDTTGRARMEQQRRAPAQPQPQPQPQPEPRPAPLNVNAPAGVPAPAPPAGGEGRNGQGGNEGREEEGRRSEGGSNGDQSGMVEADEDVRRMLEEWSMSREIAPSSPSPSTFASPSTLAPTSAGRERTAGDTSSMRGERRRYREEERKEEREGKEGRTTAPSSLFSPSSPFLSSVEGIARRGGSEKEEEAVEVAVGVKEEAASPFQLHTRRAEREGMHPFSITGMSTLPISTSAKQKIALDYASFLRRCAETIEDDARKHTFNEGA</sequence>
<feature type="compositionally biased region" description="Pro residues" evidence="16">
    <location>
        <begin position="386"/>
        <end position="400"/>
    </location>
</feature>
<gene>
    <name evidence="19" type="ORF">PBIL07802_LOCUS3542</name>
</gene>
<evidence type="ECO:0000256" key="6">
    <source>
        <dbReference type="ARBA" id="ARBA00022679"/>
    </source>
</evidence>
<evidence type="ECO:0000256" key="11">
    <source>
        <dbReference type="ARBA" id="ARBA00022824"/>
    </source>
</evidence>
<evidence type="ECO:0000256" key="10">
    <source>
        <dbReference type="ARBA" id="ARBA00022786"/>
    </source>
</evidence>
<keyword evidence="7 17" id="KW-0812">Transmembrane</keyword>